<dbReference type="GO" id="GO:0008270">
    <property type="term" value="F:zinc ion binding"/>
    <property type="evidence" value="ECO:0007669"/>
    <property type="project" value="UniProtKB-KW"/>
</dbReference>
<comment type="pathway">
    <text evidence="2">Protein modification; protein sumoylation.</text>
</comment>
<feature type="region of interest" description="Disordered" evidence="11">
    <location>
        <begin position="243"/>
        <end position="273"/>
    </location>
</feature>
<name>A0A194WXH1_MOLSC</name>
<dbReference type="UniPathway" id="UPA00886"/>
<evidence type="ECO:0000256" key="1">
    <source>
        <dbReference type="ARBA" id="ARBA00004123"/>
    </source>
</evidence>
<keyword evidence="5" id="KW-0479">Metal-binding</keyword>
<keyword evidence="9" id="KW-0539">Nucleus</keyword>
<feature type="compositionally biased region" description="Acidic residues" evidence="11">
    <location>
        <begin position="438"/>
        <end position="450"/>
    </location>
</feature>
<comment type="similarity">
    <text evidence="3">Belongs to the NSE2 family.</text>
</comment>
<dbReference type="InterPro" id="IPR004181">
    <property type="entry name" value="Znf_MIZ"/>
</dbReference>
<evidence type="ECO:0000313" key="13">
    <source>
        <dbReference type="EMBL" id="KUJ12282.1"/>
    </source>
</evidence>
<evidence type="ECO:0000256" key="8">
    <source>
        <dbReference type="ARBA" id="ARBA00022833"/>
    </source>
</evidence>
<organism evidence="13 14">
    <name type="scientific">Mollisia scopiformis</name>
    <name type="common">Conifer needle endophyte fungus</name>
    <name type="synonym">Phialocephala scopiformis</name>
    <dbReference type="NCBI Taxonomy" id="149040"/>
    <lineage>
        <taxon>Eukaryota</taxon>
        <taxon>Fungi</taxon>
        <taxon>Dikarya</taxon>
        <taxon>Ascomycota</taxon>
        <taxon>Pezizomycotina</taxon>
        <taxon>Leotiomycetes</taxon>
        <taxon>Helotiales</taxon>
        <taxon>Mollisiaceae</taxon>
        <taxon>Mollisia</taxon>
    </lineage>
</organism>
<dbReference type="GO" id="GO:0061665">
    <property type="term" value="F:SUMO ligase activity"/>
    <property type="evidence" value="ECO:0007669"/>
    <property type="project" value="TreeGrafter"/>
</dbReference>
<accession>A0A194WXH1</accession>
<evidence type="ECO:0000313" key="14">
    <source>
        <dbReference type="Proteomes" id="UP000070700"/>
    </source>
</evidence>
<feature type="compositionally biased region" description="Acidic residues" evidence="11">
    <location>
        <begin position="183"/>
        <end position="200"/>
    </location>
</feature>
<dbReference type="AlphaFoldDB" id="A0A194WXH1"/>
<dbReference type="GO" id="GO:0000724">
    <property type="term" value="P:double-strand break repair via homologous recombination"/>
    <property type="evidence" value="ECO:0007669"/>
    <property type="project" value="InterPro"/>
</dbReference>
<dbReference type="Pfam" id="PF11789">
    <property type="entry name" value="zf-Nse"/>
    <property type="match status" value="1"/>
</dbReference>
<feature type="region of interest" description="Disordered" evidence="11">
    <location>
        <begin position="1"/>
        <end position="49"/>
    </location>
</feature>
<protein>
    <recommendedName>
        <fullName evidence="12">SP-RING-type domain-containing protein</fullName>
    </recommendedName>
</protein>
<evidence type="ECO:0000256" key="5">
    <source>
        <dbReference type="ARBA" id="ARBA00022723"/>
    </source>
</evidence>
<comment type="subcellular location">
    <subcellularLocation>
        <location evidence="1">Nucleus</location>
    </subcellularLocation>
</comment>
<dbReference type="InterPro" id="IPR026846">
    <property type="entry name" value="Nse2(Mms21)"/>
</dbReference>
<evidence type="ECO:0000256" key="7">
    <source>
        <dbReference type="ARBA" id="ARBA00022786"/>
    </source>
</evidence>
<dbReference type="PANTHER" id="PTHR21330">
    <property type="entry name" value="E3 SUMO-PROTEIN LIGASE NSE2"/>
    <property type="match status" value="1"/>
</dbReference>
<evidence type="ECO:0000259" key="12">
    <source>
        <dbReference type="PROSITE" id="PS51044"/>
    </source>
</evidence>
<dbReference type="EMBL" id="KQ947424">
    <property type="protein sequence ID" value="KUJ12282.1"/>
    <property type="molecule type" value="Genomic_DNA"/>
</dbReference>
<reference evidence="13 14" key="1">
    <citation type="submission" date="2015-10" db="EMBL/GenBank/DDBJ databases">
        <title>Full genome of DAOMC 229536 Phialocephala scopiformis, a fungal endophyte of spruce producing the potent anti-insectan compound rugulosin.</title>
        <authorList>
            <consortium name="DOE Joint Genome Institute"/>
            <person name="Walker A.K."/>
            <person name="Frasz S.L."/>
            <person name="Seifert K.A."/>
            <person name="Miller J.D."/>
            <person name="Mondo S.J."/>
            <person name="Labutti K."/>
            <person name="Lipzen A."/>
            <person name="Dockter R."/>
            <person name="Kennedy M."/>
            <person name="Grigoriev I.V."/>
            <person name="Spatafora J.W."/>
        </authorList>
    </citation>
    <scope>NUCLEOTIDE SEQUENCE [LARGE SCALE GENOMIC DNA]</scope>
    <source>
        <strain evidence="13 14">CBS 120377</strain>
    </source>
</reference>
<dbReference type="CDD" id="cd16651">
    <property type="entry name" value="SPL-RING_NSE2"/>
    <property type="match status" value="1"/>
</dbReference>
<evidence type="ECO:0000256" key="11">
    <source>
        <dbReference type="SAM" id="MobiDB-lite"/>
    </source>
</evidence>
<dbReference type="KEGG" id="psco:LY89DRAFT_652687"/>
<proteinExistence type="inferred from homology"/>
<keyword evidence="4" id="KW-0808">Transferase</keyword>
<evidence type="ECO:0000256" key="4">
    <source>
        <dbReference type="ARBA" id="ARBA00022679"/>
    </source>
</evidence>
<feature type="domain" description="SP-RING-type" evidence="12">
    <location>
        <begin position="272"/>
        <end position="366"/>
    </location>
</feature>
<feature type="compositionally biased region" description="Low complexity" evidence="11">
    <location>
        <begin position="428"/>
        <end position="437"/>
    </location>
</feature>
<dbReference type="GO" id="GO:0030915">
    <property type="term" value="C:Smc5-Smc6 complex"/>
    <property type="evidence" value="ECO:0007669"/>
    <property type="project" value="InterPro"/>
</dbReference>
<dbReference type="Proteomes" id="UP000070700">
    <property type="component" value="Unassembled WGS sequence"/>
</dbReference>
<dbReference type="GO" id="GO:0016925">
    <property type="term" value="P:protein sumoylation"/>
    <property type="evidence" value="ECO:0007669"/>
    <property type="project" value="UniProtKB-UniPathway"/>
</dbReference>
<dbReference type="RefSeq" id="XP_018066637.1">
    <property type="nucleotide sequence ID" value="XM_018212211.1"/>
</dbReference>
<evidence type="ECO:0000256" key="3">
    <source>
        <dbReference type="ARBA" id="ARBA00008212"/>
    </source>
</evidence>
<evidence type="ECO:0000256" key="9">
    <source>
        <dbReference type="ARBA" id="ARBA00023242"/>
    </source>
</evidence>
<feature type="compositionally biased region" description="Basic and acidic residues" evidence="11">
    <location>
        <begin position="25"/>
        <end position="37"/>
    </location>
</feature>
<dbReference type="PANTHER" id="PTHR21330:SF1">
    <property type="entry name" value="E3 SUMO-PROTEIN LIGASE NSE2"/>
    <property type="match status" value="1"/>
</dbReference>
<feature type="region of interest" description="Disordered" evidence="11">
    <location>
        <begin position="167"/>
        <end position="200"/>
    </location>
</feature>
<keyword evidence="6 10" id="KW-0863">Zinc-finger</keyword>
<evidence type="ECO:0000256" key="10">
    <source>
        <dbReference type="PROSITE-ProRule" id="PRU00452"/>
    </source>
</evidence>
<feature type="compositionally biased region" description="Acidic residues" evidence="11">
    <location>
        <begin position="373"/>
        <end position="382"/>
    </location>
</feature>
<dbReference type="PROSITE" id="PS51044">
    <property type="entry name" value="ZF_SP_RING"/>
    <property type="match status" value="1"/>
</dbReference>
<keyword evidence="14" id="KW-1185">Reference proteome</keyword>
<sequence>MASVSRRLVSRSRLNEESSPAPRGRGRESRAPARQQHDLPPYEPPACPLTVDAKRKLDDLRTNRSTAKYANHIKTALKTVSESAARCNERLTDRKEAVAKAAEKRKGKGIEDANKSQAEIDEENYVRQFSKQVKTGTEKADIAVRELIDLGDELAVQDTILREVDENITAAPAPRPARRQRDGEEEDAENEADAPADDPEIMSAIELLKKAKEDYARQYQAKSLMQRYADHNDYKGFKRQVHDAQHTGQDKPPLPRASAWFPEENGGNAEESDDEVIIESSTTALKCTFTLQYFEVPYSNNKCPHTFEKTAIVDYINVQGTTFVEANGQRGVKKANCPQSGCDKMLSLDDFYEDRIILRQVQRAKNANARQDYDDDDDDDGEDHAAPRGTQRNRPERIDSDDDTMDVDEGTARKNLAKFKREQTRGLSIAPSHAAAESSEDEEIEVMDMA</sequence>
<evidence type="ECO:0000256" key="6">
    <source>
        <dbReference type="ARBA" id="ARBA00022771"/>
    </source>
</evidence>
<gene>
    <name evidence="13" type="ORF">LY89DRAFT_652687</name>
</gene>
<dbReference type="STRING" id="149040.A0A194WXH1"/>
<evidence type="ECO:0000256" key="2">
    <source>
        <dbReference type="ARBA" id="ARBA00004718"/>
    </source>
</evidence>
<keyword evidence="7" id="KW-0833">Ubl conjugation pathway</keyword>
<feature type="compositionally biased region" description="Acidic residues" evidence="11">
    <location>
        <begin position="399"/>
        <end position="409"/>
    </location>
</feature>
<feature type="region of interest" description="Disordered" evidence="11">
    <location>
        <begin position="363"/>
        <end position="450"/>
    </location>
</feature>
<dbReference type="GO" id="GO:0005634">
    <property type="term" value="C:nucleus"/>
    <property type="evidence" value="ECO:0007669"/>
    <property type="project" value="UniProtKB-SubCell"/>
</dbReference>
<keyword evidence="8" id="KW-0862">Zinc</keyword>
<dbReference type="InParanoid" id="A0A194WXH1"/>
<dbReference type="OrthoDB" id="26899at2759"/>
<dbReference type="Gene3D" id="3.30.40.10">
    <property type="entry name" value="Zinc/RING finger domain, C3HC4 (zinc finger)"/>
    <property type="match status" value="1"/>
</dbReference>
<dbReference type="GeneID" id="28821937"/>
<dbReference type="InterPro" id="IPR013083">
    <property type="entry name" value="Znf_RING/FYVE/PHD"/>
</dbReference>